<keyword evidence="2" id="KW-1185">Reference proteome</keyword>
<comment type="caution">
    <text evidence="1">The sequence shown here is derived from an EMBL/GenBank/DDBJ whole genome shotgun (WGS) entry which is preliminary data.</text>
</comment>
<evidence type="ECO:0000313" key="1">
    <source>
        <dbReference type="EMBL" id="KAJ7013452.1"/>
    </source>
</evidence>
<sequence length="112" mass="12724">MLLLECFETGVSLTPLITRQRELKRTSMIASPLLLRSMPAPENLSPRSPPAVECCPGNQLDMRVSWPSWTKIHFAVKCKEKQLLIRVLAESTMKTPLLYISNQRMSHEVICS</sequence>
<gene>
    <name evidence="1" type="ORF">NC653_003200</name>
</gene>
<name>A0AAD6RSQ0_9ROSI</name>
<reference evidence="1 2" key="1">
    <citation type="journal article" date="2023" name="Mol. Ecol. Resour.">
        <title>Chromosome-level genome assembly of a triploid poplar Populus alba 'Berolinensis'.</title>
        <authorList>
            <person name="Chen S."/>
            <person name="Yu Y."/>
            <person name="Wang X."/>
            <person name="Wang S."/>
            <person name="Zhang T."/>
            <person name="Zhou Y."/>
            <person name="He R."/>
            <person name="Meng N."/>
            <person name="Wang Y."/>
            <person name="Liu W."/>
            <person name="Liu Z."/>
            <person name="Liu J."/>
            <person name="Guo Q."/>
            <person name="Huang H."/>
            <person name="Sederoff R.R."/>
            <person name="Wang G."/>
            <person name="Qu G."/>
            <person name="Chen S."/>
        </authorList>
    </citation>
    <scope>NUCLEOTIDE SEQUENCE [LARGE SCALE GENOMIC DNA]</scope>
    <source>
        <strain evidence="1">SC-2020</strain>
    </source>
</reference>
<dbReference type="EMBL" id="JAQIZT010000001">
    <property type="protein sequence ID" value="KAJ7013452.1"/>
    <property type="molecule type" value="Genomic_DNA"/>
</dbReference>
<dbReference type="Proteomes" id="UP001164929">
    <property type="component" value="Chromosome 1"/>
</dbReference>
<proteinExistence type="predicted"/>
<protein>
    <submittedName>
        <fullName evidence="1">Uncharacterized protein</fullName>
    </submittedName>
</protein>
<accession>A0AAD6RSQ0</accession>
<organism evidence="1 2">
    <name type="scientific">Populus alba x Populus x berolinensis</name>
    <dbReference type="NCBI Taxonomy" id="444605"/>
    <lineage>
        <taxon>Eukaryota</taxon>
        <taxon>Viridiplantae</taxon>
        <taxon>Streptophyta</taxon>
        <taxon>Embryophyta</taxon>
        <taxon>Tracheophyta</taxon>
        <taxon>Spermatophyta</taxon>
        <taxon>Magnoliopsida</taxon>
        <taxon>eudicotyledons</taxon>
        <taxon>Gunneridae</taxon>
        <taxon>Pentapetalae</taxon>
        <taxon>rosids</taxon>
        <taxon>fabids</taxon>
        <taxon>Malpighiales</taxon>
        <taxon>Salicaceae</taxon>
        <taxon>Saliceae</taxon>
        <taxon>Populus</taxon>
    </lineage>
</organism>
<evidence type="ECO:0000313" key="2">
    <source>
        <dbReference type="Proteomes" id="UP001164929"/>
    </source>
</evidence>
<dbReference type="AlphaFoldDB" id="A0AAD6RSQ0"/>